<dbReference type="InterPro" id="IPR018490">
    <property type="entry name" value="cNMP-bd_dom_sf"/>
</dbReference>
<dbReference type="EMBL" id="BAAAGE010000001">
    <property type="protein sequence ID" value="GAA0715208.1"/>
    <property type="molecule type" value="Genomic_DNA"/>
</dbReference>
<dbReference type="Proteomes" id="UP001501758">
    <property type="component" value="Unassembled WGS sequence"/>
</dbReference>
<comment type="caution">
    <text evidence="2">The sequence shown here is derived from an EMBL/GenBank/DDBJ whole genome shotgun (WGS) entry which is preliminary data.</text>
</comment>
<sequence length="213" mass="25058">MFFFLKQYLSALHKTKVRLRSMDDAINLLKTTLHNFHKLTDKEFKEFLKISEYKTLAKKEFLLQNGQYNHGILFVTKGILGLYELINTKEIYTSFFSVSNFATEISSLASQNTSNKNIVAISNTEGFFIKRTELLQLYDKSISFERLGRKLLEHLLSEQHTFTTMLTSLKPEDRYKYLLEHNPELIQQIPIQYLASYIGIARETLSRIRRRML</sequence>
<proteinExistence type="predicted"/>
<dbReference type="PROSITE" id="PS50042">
    <property type="entry name" value="CNMP_BINDING_3"/>
    <property type="match status" value="1"/>
</dbReference>
<dbReference type="InterPro" id="IPR014710">
    <property type="entry name" value="RmlC-like_jellyroll"/>
</dbReference>
<reference evidence="2 3" key="1">
    <citation type="journal article" date="2019" name="Int. J. Syst. Evol. Microbiol.">
        <title>The Global Catalogue of Microorganisms (GCM) 10K type strain sequencing project: providing services to taxonomists for standard genome sequencing and annotation.</title>
        <authorList>
            <consortium name="The Broad Institute Genomics Platform"/>
            <consortium name="The Broad Institute Genome Sequencing Center for Infectious Disease"/>
            <person name="Wu L."/>
            <person name="Ma J."/>
        </authorList>
    </citation>
    <scope>NUCLEOTIDE SEQUENCE [LARGE SCALE GENOMIC DNA]</scope>
    <source>
        <strain evidence="2 3">JCM 15974</strain>
    </source>
</reference>
<protein>
    <submittedName>
        <fullName evidence="2">Crp/Fnr family transcriptional regulator</fullName>
    </submittedName>
</protein>
<accession>A0ABN1IJ89</accession>
<keyword evidence="3" id="KW-1185">Reference proteome</keyword>
<organism evidence="2 3">
    <name type="scientific">Aquimarina litoralis</name>
    <dbReference type="NCBI Taxonomy" id="584605"/>
    <lineage>
        <taxon>Bacteria</taxon>
        <taxon>Pseudomonadati</taxon>
        <taxon>Bacteroidota</taxon>
        <taxon>Flavobacteriia</taxon>
        <taxon>Flavobacteriales</taxon>
        <taxon>Flavobacteriaceae</taxon>
        <taxon>Aquimarina</taxon>
    </lineage>
</organism>
<dbReference type="SUPFAM" id="SSF51206">
    <property type="entry name" value="cAMP-binding domain-like"/>
    <property type="match status" value="1"/>
</dbReference>
<dbReference type="Gene3D" id="2.60.120.10">
    <property type="entry name" value="Jelly Rolls"/>
    <property type="match status" value="1"/>
</dbReference>
<evidence type="ECO:0000259" key="1">
    <source>
        <dbReference type="PROSITE" id="PS50042"/>
    </source>
</evidence>
<evidence type="ECO:0000313" key="3">
    <source>
        <dbReference type="Proteomes" id="UP001501758"/>
    </source>
</evidence>
<feature type="domain" description="Cyclic nucleotide-binding" evidence="1">
    <location>
        <begin position="35"/>
        <end position="137"/>
    </location>
</feature>
<evidence type="ECO:0000313" key="2">
    <source>
        <dbReference type="EMBL" id="GAA0715208.1"/>
    </source>
</evidence>
<name>A0ABN1IJ89_9FLAO</name>
<gene>
    <name evidence="2" type="ORF">GCM10009430_09360</name>
</gene>
<dbReference type="Pfam" id="PF00027">
    <property type="entry name" value="cNMP_binding"/>
    <property type="match status" value="1"/>
</dbReference>
<dbReference type="InterPro" id="IPR000595">
    <property type="entry name" value="cNMP-bd_dom"/>
</dbReference>